<dbReference type="Gene3D" id="1.20.1640.10">
    <property type="entry name" value="Multidrug efflux transporter AcrB transmembrane domain"/>
    <property type="match status" value="1"/>
</dbReference>
<reference evidence="2" key="1">
    <citation type="journal article" date="2020" name="mSystems">
        <title>Genome- and Community-Level Interaction Insights into Carbon Utilization and Element Cycling Functions of Hydrothermarchaeota in Hydrothermal Sediment.</title>
        <authorList>
            <person name="Zhou Z."/>
            <person name="Liu Y."/>
            <person name="Xu W."/>
            <person name="Pan J."/>
            <person name="Luo Z.H."/>
            <person name="Li M."/>
        </authorList>
    </citation>
    <scope>NUCLEOTIDE SEQUENCE [LARGE SCALE GENOMIC DNA]</scope>
    <source>
        <strain evidence="2">SpSt-573</strain>
    </source>
</reference>
<organism evidence="2">
    <name type="scientific">Anaerolinea thermolimosa</name>
    <dbReference type="NCBI Taxonomy" id="229919"/>
    <lineage>
        <taxon>Bacteria</taxon>
        <taxon>Bacillati</taxon>
        <taxon>Chloroflexota</taxon>
        <taxon>Anaerolineae</taxon>
        <taxon>Anaerolineales</taxon>
        <taxon>Anaerolineaceae</taxon>
        <taxon>Anaerolinea</taxon>
    </lineage>
</organism>
<dbReference type="PANTHER" id="PTHR32063:SF0">
    <property type="entry name" value="SWARMING MOTILITY PROTEIN SWRC"/>
    <property type="match status" value="1"/>
</dbReference>
<evidence type="ECO:0000256" key="1">
    <source>
        <dbReference type="SAM" id="Phobius"/>
    </source>
</evidence>
<dbReference type="PANTHER" id="PTHR32063">
    <property type="match status" value="1"/>
</dbReference>
<dbReference type="SUPFAM" id="SSF82693">
    <property type="entry name" value="Multidrug efflux transporter AcrB pore domain, PN1, PN2, PC1 and PC2 subdomains"/>
    <property type="match status" value="1"/>
</dbReference>
<protein>
    <submittedName>
        <fullName evidence="2">Efflux RND transporter permease subunit</fullName>
    </submittedName>
</protein>
<dbReference type="Gene3D" id="3.30.70.1320">
    <property type="entry name" value="Multidrug efflux transporter AcrB pore domain like"/>
    <property type="match status" value="1"/>
</dbReference>
<keyword evidence="1" id="KW-0472">Membrane</keyword>
<dbReference type="PRINTS" id="PR00702">
    <property type="entry name" value="ACRIFLAVINRP"/>
</dbReference>
<name>A0A7C4KLJ6_9CHLR</name>
<dbReference type="Pfam" id="PF00873">
    <property type="entry name" value="ACR_tran"/>
    <property type="match status" value="1"/>
</dbReference>
<accession>A0A7C4KLJ6</accession>
<gene>
    <name evidence="2" type="ORF">ENT37_15300</name>
</gene>
<keyword evidence="1" id="KW-1133">Transmembrane helix</keyword>
<proteinExistence type="predicted"/>
<dbReference type="Gene3D" id="3.30.70.1430">
    <property type="entry name" value="Multidrug efflux transporter AcrB pore domain"/>
    <property type="match status" value="1"/>
</dbReference>
<keyword evidence="1" id="KW-0812">Transmembrane</keyword>
<dbReference type="GO" id="GO:0005886">
    <property type="term" value="C:plasma membrane"/>
    <property type="evidence" value="ECO:0007669"/>
    <property type="project" value="TreeGrafter"/>
</dbReference>
<dbReference type="EMBL" id="DSYK01000772">
    <property type="protein sequence ID" value="HGS23219.1"/>
    <property type="molecule type" value="Genomic_DNA"/>
</dbReference>
<dbReference type="InterPro" id="IPR001036">
    <property type="entry name" value="Acrflvin-R"/>
</dbReference>
<sequence>MQKLAEVCIRRPVFAAMIILALVVAGAASYFRLGVDRFPSVDLPTLSVRTLLPGASPEEVEAEVAQRLEEAINAVEGIEEMRSITGQGSSIIIVTFNLDRDIDVAAQDVRDRVASVLRDLPAGTEAPIIRKSDNDASPVLTVALSGNRPIRELTELADKVAKVRLERASGVGEVTRCVPRTATRAFRMASFVNPY</sequence>
<dbReference type="AlphaFoldDB" id="A0A7C4KLJ6"/>
<dbReference type="GO" id="GO:0042910">
    <property type="term" value="F:xenobiotic transmembrane transporter activity"/>
    <property type="evidence" value="ECO:0007669"/>
    <property type="project" value="TreeGrafter"/>
</dbReference>
<feature type="transmembrane region" description="Helical" evidence="1">
    <location>
        <begin position="12"/>
        <end position="31"/>
    </location>
</feature>
<comment type="caution">
    <text evidence="2">The sequence shown here is derived from an EMBL/GenBank/DDBJ whole genome shotgun (WGS) entry which is preliminary data.</text>
</comment>
<evidence type="ECO:0000313" key="2">
    <source>
        <dbReference type="EMBL" id="HGS23219.1"/>
    </source>
</evidence>